<protein>
    <submittedName>
        <fullName evidence="2">Uncharacterized protein</fullName>
    </submittedName>
</protein>
<organism evidence="2 3">
    <name type="scientific">Protopolystoma xenopodis</name>
    <dbReference type="NCBI Taxonomy" id="117903"/>
    <lineage>
        <taxon>Eukaryota</taxon>
        <taxon>Metazoa</taxon>
        <taxon>Spiralia</taxon>
        <taxon>Lophotrochozoa</taxon>
        <taxon>Platyhelminthes</taxon>
        <taxon>Monogenea</taxon>
        <taxon>Polyopisthocotylea</taxon>
        <taxon>Polystomatidea</taxon>
        <taxon>Polystomatidae</taxon>
        <taxon>Protopolystoma</taxon>
    </lineage>
</organism>
<keyword evidence="1" id="KW-1133">Transmembrane helix</keyword>
<keyword evidence="1" id="KW-0812">Transmembrane</keyword>
<comment type="caution">
    <text evidence="2">The sequence shown here is derived from an EMBL/GenBank/DDBJ whole genome shotgun (WGS) entry which is preliminary data.</text>
</comment>
<name>A0A3S5B0L9_9PLAT</name>
<feature type="transmembrane region" description="Helical" evidence="1">
    <location>
        <begin position="120"/>
        <end position="141"/>
    </location>
</feature>
<keyword evidence="3" id="KW-1185">Reference proteome</keyword>
<dbReference type="Proteomes" id="UP000784294">
    <property type="component" value="Unassembled WGS sequence"/>
</dbReference>
<accession>A0A3S5B0L9</accession>
<evidence type="ECO:0000313" key="3">
    <source>
        <dbReference type="Proteomes" id="UP000784294"/>
    </source>
</evidence>
<gene>
    <name evidence="2" type="ORF">PXEA_LOCUS23655</name>
</gene>
<feature type="transmembrane region" description="Helical" evidence="1">
    <location>
        <begin position="218"/>
        <end position="247"/>
    </location>
</feature>
<dbReference type="EMBL" id="CAAALY010110448">
    <property type="protein sequence ID" value="VEL30215.1"/>
    <property type="molecule type" value="Genomic_DNA"/>
</dbReference>
<sequence>MGLSRRSAQSNQQKVINAHLKFTYIQAYSSPCRSRRRLVGLVVQNRVRTEFALTLHCPPPASLLPEEDQTTGKGGRLIQYTFCLLSLEQLDLVDRPTILGGLYKNVLYSTVTQSLSLSSFLAIFSLPTIALLISMSCMLSVGEMFLSPKAILSAIYCAPHLNDLTNFVVTPTGVDCRLSIIIHKSFLAYLRCRYNKTGQFLSIIPFICASIRLSKHPFLLIILFFSFAYLSPGHIHTFVLSLLMLFMQVQSVF</sequence>
<proteinExistence type="predicted"/>
<evidence type="ECO:0000256" key="1">
    <source>
        <dbReference type="SAM" id="Phobius"/>
    </source>
</evidence>
<dbReference type="AlphaFoldDB" id="A0A3S5B0L9"/>
<keyword evidence="1" id="KW-0472">Membrane</keyword>
<reference evidence="2" key="1">
    <citation type="submission" date="2018-11" db="EMBL/GenBank/DDBJ databases">
        <authorList>
            <consortium name="Pathogen Informatics"/>
        </authorList>
    </citation>
    <scope>NUCLEOTIDE SEQUENCE</scope>
</reference>
<evidence type="ECO:0000313" key="2">
    <source>
        <dbReference type="EMBL" id="VEL30215.1"/>
    </source>
</evidence>